<gene>
    <name evidence="2" type="ORF">FPL22_13055</name>
</gene>
<evidence type="ECO:0000313" key="3">
    <source>
        <dbReference type="Proteomes" id="UP000315648"/>
    </source>
</evidence>
<keyword evidence="3" id="KW-1185">Reference proteome</keyword>
<dbReference type="OrthoDB" id="5951177at2"/>
<organism evidence="2 3">
    <name type="scientific">Rariglobus hedericola</name>
    <dbReference type="NCBI Taxonomy" id="2597822"/>
    <lineage>
        <taxon>Bacteria</taxon>
        <taxon>Pseudomonadati</taxon>
        <taxon>Verrucomicrobiota</taxon>
        <taxon>Opitutia</taxon>
        <taxon>Opitutales</taxon>
        <taxon>Opitutaceae</taxon>
        <taxon>Rariglobus</taxon>
    </lineage>
</organism>
<evidence type="ECO:0000313" key="2">
    <source>
        <dbReference type="EMBL" id="TSJ77033.1"/>
    </source>
</evidence>
<protein>
    <recommendedName>
        <fullName evidence="4">Outer membrane beta-barrel protein</fullName>
    </recommendedName>
</protein>
<feature type="chain" id="PRO_5022151384" description="Outer membrane beta-barrel protein" evidence="1">
    <location>
        <begin position="21"/>
        <end position="424"/>
    </location>
</feature>
<dbReference type="Proteomes" id="UP000315648">
    <property type="component" value="Unassembled WGS sequence"/>
</dbReference>
<comment type="caution">
    <text evidence="2">The sequence shown here is derived from an EMBL/GenBank/DDBJ whole genome shotgun (WGS) entry which is preliminary data.</text>
</comment>
<reference evidence="2 3" key="1">
    <citation type="submission" date="2019-07" db="EMBL/GenBank/DDBJ databases">
        <title>Description of 53C-WASEF.</title>
        <authorList>
            <person name="Pitt A."/>
            <person name="Hahn M.W."/>
        </authorList>
    </citation>
    <scope>NUCLEOTIDE SEQUENCE [LARGE SCALE GENOMIC DNA]</scope>
    <source>
        <strain evidence="2 3">53C-WASEF</strain>
    </source>
</reference>
<dbReference type="EMBL" id="VMBG01000002">
    <property type="protein sequence ID" value="TSJ77033.1"/>
    <property type="molecule type" value="Genomic_DNA"/>
</dbReference>
<sequence length="424" mass="46299">MSTAARLLLLSILASSSALSAETTTATPTTWSINTSLTARAGYDDNVFLQDRAPLIVPGAVPDRAGSWFSRAGVGIEASWHLSPAFECNLGYSPELVRYDAFSSENHDDHRIDLGAHGRINAWSYQTKGSILLVDGSRDSPVFGHTGGTPAIGGASVRSRRDQLNTKLGGTLTRAVDTGFVRAIGDYTANDFDSRHSAVPGYANYVDRSEWSAGFDAGHYIKKDFAFIAAVRTGGQHQGAYLGNPLQYSNTLTRILVGAEGKPTRNLTLHALGGPDFRHYERDVAAGFDRTRSARYIEGAATWTPRETDTVALTFKDYLWLSSGGRGAYQNTTGNLLWKHVLNPLWSASLAADVQTGDNRDYSATTSQRFDWIYTGTLDITRSLGPKTKLDLEFIREWSDSVVAGKPGREYTRLQVSLGVRRVF</sequence>
<name>A0A556QK56_9BACT</name>
<proteinExistence type="predicted"/>
<keyword evidence="1" id="KW-0732">Signal</keyword>
<evidence type="ECO:0000256" key="1">
    <source>
        <dbReference type="SAM" id="SignalP"/>
    </source>
</evidence>
<feature type="signal peptide" evidence="1">
    <location>
        <begin position="1"/>
        <end position="20"/>
    </location>
</feature>
<evidence type="ECO:0008006" key="4">
    <source>
        <dbReference type="Google" id="ProtNLM"/>
    </source>
</evidence>
<dbReference type="RefSeq" id="WP_144230854.1">
    <property type="nucleotide sequence ID" value="NZ_CBCRVV010000006.1"/>
</dbReference>
<dbReference type="AlphaFoldDB" id="A0A556QK56"/>
<accession>A0A556QK56</accession>